<dbReference type="Gene3D" id="1.10.8.500">
    <property type="entry name" value="HAMP domain in histidine kinase"/>
    <property type="match status" value="1"/>
</dbReference>
<keyword evidence="5" id="KW-1133">Transmembrane helix</keyword>
<dbReference type="PRINTS" id="PR00260">
    <property type="entry name" value="CHEMTRNSDUCR"/>
</dbReference>
<protein>
    <submittedName>
        <fullName evidence="8">Methyl-accepting chemotaxis protein</fullName>
    </submittedName>
</protein>
<dbReference type="AlphaFoldDB" id="A0A4V2KSD3"/>
<keyword evidence="1 3" id="KW-0807">Transducer</keyword>
<dbReference type="InterPro" id="IPR003660">
    <property type="entry name" value="HAMP_dom"/>
</dbReference>
<dbReference type="PANTHER" id="PTHR32089:SF112">
    <property type="entry name" value="LYSOZYME-LIKE PROTEIN-RELATED"/>
    <property type="match status" value="1"/>
</dbReference>
<gene>
    <name evidence="8" type="ORF">EYW49_22290</name>
</gene>
<dbReference type="SUPFAM" id="SSF58104">
    <property type="entry name" value="Methyl-accepting chemotaxis protein (MCP) signaling domain"/>
    <property type="match status" value="1"/>
</dbReference>
<evidence type="ECO:0000259" key="7">
    <source>
        <dbReference type="PROSITE" id="PS50885"/>
    </source>
</evidence>
<evidence type="ECO:0000313" key="8">
    <source>
        <dbReference type="EMBL" id="TBW32285.1"/>
    </source>
</evidence>
<comment type="similarity">
    <text evidence="2">Belongs to the methyl-accepting chemotaxis (MCP) protein family.</text>
</comment>
<dbReference type="EMBL" id="SJFN01000064">
    <property type="protein sequence ID" value="TBW32285.1"/>
    <property type="molecule type" value="Genomic_DNA"/>
</dbReference>
<dbReference type="GO" id="GO:0006935">
    <property type="term" value="P:chemotaxis"/>
    <property type="evidence" value="ECO:0007669"/>
    <property type="project" value="InterPro"/>
</dbReference>
<proteinExistence type="inferred from homology"/>
<organism evidence="8 9">
    <name type="scientific">Siculibacillus lacustris</name>
    <dbReference type="NCBI Taxonomy" id="1549641"/>
    <lineage>
        <taxon>Bacteria</taxon>
        <taxon>Pseudomonadati</taxon>
        <taxon>Pseudomonadota</taxon>
        <taxon>Alphaproteobacteria</taxon>
        <taxon>Hyphomicrobiales</taxon>
        <taxon>Ancalomicrobiaceae</taxon>
        <taxon>Siculibacillus</taxon>
    </lineage>
</organism>
<dbReference type="GO" id="GO:0016020">
    <property type="term" value="C:membrane"/>
    <property type="evidence" value="ECO:0007669"/>
    <property type="project" value="InterPro"/>
</dbReference>
<dbReference type="Pfam" id="PF12729">
    <property type="entry name" value="4HB_MCP_1"/>
    <property type="match status" value="1"/>
</dbReference>
<dbReference type="InterPro" id="IPR004089">
    <property type="entry name" value="MCPsignal_dom"/>
</dbReference>
<dbReference type="Pfam" id="PF00015">
    <property type="entry name" value="MCPsignal"/>
    <property type="match status" value="1"/>
</dbReference>
<dbReference type="Gene3D" id="1.10.287.950">
    <property type="entry name" value="Methyl-accepting chemotaxis protein"/>
    <property type="match status" value="1"/>
</dbReference>
<dbReference type="SMART" id="SM00283">
    <property type="entry name" value="MA"/>
    <property type="match status" value="1"/>
</dbReference>
<evidence type="ECO:0000256" key="4">
    <source>
        <dbReference type="SAM" id="MobiDB-lite"/>
    </source>
</evidence>
<evidence type="ECO:0000256" key="3">
    <source>
        <dbReference type="PROSITE-ProRule" id="PRU00284"/>
    </source>
</evidence>
<keyword evidence="5" id="KW-0472">Membrane</keyword>
<feature type="domain" description="Methyl-accepting transducer" evidence="6">
    <location>
        <begin position="303"/>
        <end position="525"/>
    </location>
</feature>
<evidence type="ECO:0000256" key="1">
    <source>
        <dbReference type="ARBA" id="ARBA00023224"/>
    </source>
</evidence>
<feature type="transmembrane region" description="Helical" evidence="5">
    <location>
        <begin position="186"/>
        <end position="210"/>
    </location>
</feature>
<evidence type="ECO:0000259" key="6">
    <source>
        <dbReference type="PROSITE" id="PS50111"/>
    </source>
</evidence>
<accession>A0A4V2KSD3</accession>
<feature type="region of interest" description="Disordered" evidence="4">
    <location>
        <begin position="263"/>
        <end position="282"/>
    </location>
</feature>
<dbReference type="InterPro" id="IPR004090">
    <property type="entry name" value="Chemotax_Me-accpt_rcpt"/>
</dbReference>
<reference evidence="8 9" key="1">
    <citation type="submission" date="2019-02" db="EMBL/GenBank/DDBJ databases">
        <title>Siculibacillus lacustris gen. nov., sp. nov., a new rosette-forming bacterium isolated from a freshwater crater lake (Lake St. Ana, Romania).</title>
        <authorList>
            <person name="Felfoldi T."/>
            <person name="Marton Z."/>
            <person name="Szabo A."/>
            <person name="Mentes A."/>
            <person name="Boka K."/>
            <person name="Marialigeti K."/>
            <person name="Mathe I."/>
            <person name="Koncz M."/>
            <person name="Schumann P."/>
            <person name="Toth E."/>
        </authorList>
    </citation>
    <scope>NUCLEOTIDE SEQUENCE [LARGE SCALE GENOMIC DNA]</scope>
    <source>
        <strain evidence="8 9">SA-279</strain>
    </source>
</reference>
<comment type="caution">
    <text evidence="8">The sequence shown here is derived from an EMBL/GenBank/DDBJ whole genome shotgun (WGS) entry which is preliminary data.</text>
</comment>
<dbReference type="PROSITE" id="PS50111">
    <property type="entry name" value="CHEMOTAXIS_TRANSDUC_2"/>
    <property type="match status" value="1"/>
</dbReference>
<dbReference type="Proteomes" id="UP000292781">
    <property type="component" value="Unassembled WGS sequence"/>
</dbReference>
<evidence type="ECO:0000313" key="9">
    <source>
        <dbReference type="Proteomes" id="UP000292781"/>
    </source>
</evidence>
<evidence type="ECO:0000256" key="5">
    <source>
        <dbReference type="SAM" id="Phobius"/>
    </source>
</evidence>
<dbReference type="PANTHER" id="PTHR32089">
    <property type="entry name" value="METHYL-ACCEPTING CHEMOTAXIS PROTEIN MCPB"/>
    <property type="match status" value="1"/>
</dbReference>
<dbReference type="InterPro" id="IPR024478">
    <property type="entry name" value="HlyB_4HB_MCP"/>
</dbReference>
<feature type="domain" description="HAMP" evidence="7">
    <location>
        <begin position="210"/>
        <end position="263"/>
    </location>
</feature>
<dbReference type="GO" id="GO:0004888">
    <property type="term" value="F:transmembrane signaling receptor activity"/>
    <property type="evidence" value="ECO:0007669"/>
    <property type="project" value="InterPro"/>
</dbReference>
<dbReference type="RefSeq" id="WP_131311886.1">
    <property type="nucleotide sequence ID" value="NZ_SJFN01000064.1"/>
</dbReference>
<keyword evidence="5" id="KW-0812">Transmembrane</keyword>
<sequence length="559" mass="58565">MKSLSVKAGLVLASVLTIVLCLGVAFVATSRLSMVNDGATRLYSDILPGLQQAEEMNVALGNLRIASLEYVTVVDPAARKSKLKDIADARGDFDTQKKKYALHMDKGEESALFDRVVAGFNKYSDMTSDLISLTEGGRIDDGRVLVIGTMDEIYGTVGKMLDELVAYNIKDAAVVDGTNQATYGSAWWMVVSGGALLLMVASAQALFSIFRVSRPIETLTVAMTGIAGGRFDTPVPFAETTNEIGQMARALLAFRDGLIAAERQRREQSEREESERRRSLHREQLAGDFVGRMQALAAGFTQSSGEVASAAENLSATAEETTRQAQSVATAAEEAAANVQTVASSSEEMSASIREISGRVGHSTKVADTAVAEAESSNVRIRALATAASAIGEVINLIKGIADQTNLLALNATIEAARAGEAGRGFAVVAAEVKQLADQTAKATEVIGAKVGEIQQATDGTVTSMGEIAQIIAVIKETASAIADAIDQQGAATAEIARSCQQAATGTHQVTENISGVGRAAEMTGAASTRLMTLSGGLSEQAVDLRRVVESFVGDFAAA</sequence>
<dbReference type="PROSITE" id="PS50885">
    <property type="entry name" value="HAMP"/>
    <property type="match status" value="1"/>
</dbReference>
<dbReference type="SMART" id="SM00304">
    <property type="entry name" value="HAMP"/>
    <property type="match status" value="1"/>
</dbReference>
<dbReference type="OrthoDB" id="1776073at2"/>
<dbReference type="CDD" id="cd06225">
    <property type="entry name" value="HAMP"/>
    <property type="match status" value="1"/>
</dbReference>
<dbReference type="GO" id="GO:0007165">
    <property type="term" value="P:signal transduction"/>
    <property type="evidence" value="ECO:0007669"/>
    <property type="project" value="UniProtKB-KW"/>
</dbReference>
<keyword evidence="9" id="KW-1185">Reference proteome</keyword>
<name>A0A4V2KSD3_9HYPH</name>
<dbReference type="Pfam" id="PF00672">
    <property type="entry name" value="HAMP"/>
    <property type="match status" value="1"/>
</dbReference>
<evidence type="ECO:0000256" key="2">
    <source>
        <dbReference type="ARBA" id="ARBA00029447"/>
    </source>
</evidence>